<dbReference type="EMBL" id="JAYWIO010000002">
    <property type="protein sequence ID" value="KAK7283580.1"/>
    <property type="molecule type" value="Genomic_DNA"/>
</dbReference>
<evidence type="ECO:0000256" key="4">
    <source>
        <dbReference type="SAM" id="MobiDB-lite"/>
    </source>
</evidence>
<dbReference type="PANTHER" id="PTHR33599:SF11">
    <property type="entry name" value="PROTEIN IDA-LIKE 5"/>
    <property type="match status" value="1"/>
</dbReference>
<comment type="subcellular location">
    <subcellularLocation>
        <location evidence="1">Secreted</location>
        <location evidence="1">Extracellular space</location>
    </subcellularLocation>
</comment>
<dbReference type="InterPro" id="IPR039639">
    <property type="entry name" value="IDA-like"/>
</dbReference>
<feature type="signal peptide" evidence="5">
    <location>
        <begin position="1"/>
        <end position="21"/>
    </location>
</feature>
<evidence type="ECO:0000256" key="2">
    <source>
        <dbReference type="ARBA" id="ARBA00022525"/>
    </source>
</evidence>
<comment type="caution">
    <text evidence="6">The sequence shown here is derived from an EMBL/GenBank/DDBJ whole genome shotgun (WGS) entry which is preliminary data.</text>
</comment>
<sequence length="72" mass="7931">MGRRYLLVLLMLICLVGSCYGSRQSQVFNVKPKSQASPQNFLGYLPKAMPIQPSGPSRKHNGIEGERSLGKP</sequence>
<keyword evidence="7" id="KW-1185">Reference proteome</keyword>
<evidence type="ECO:0000313" key="6">
    <source>
        <dbReference type="EMBL" id="KAK7283580.1"/>
    </source>
</evidence>
<gene>
    <name evidence="6" type="ORF">RIF29_13183</name>
</gene>
<accession>A0AAN9P1Y7</accession>
<organism evidence="6 7">
    <name type="scientific">Crotalaria pallida</name>
    <name type="common">Smooth rattlebox</name>
    <name type="synonym">Crotalaria striata</name>
    <dbReference type="NCBI Taxonomy" id="3830"/>
    <lineage>
        <taxon>Eukaryota</taxon>
        <taxon>Viridiplantae</taxon>
        <taxon>Streptophyta</taxon>
        <taxon>Embryophyta</taxon>
        <taxon>Tracheophyta</taxon>
        <taxon>Spermatophyta</taxon>
        <taxon>Magnoliopsida</taxon>
        <taxon>eudicotyledons</taxon>
        <taxon>Gunneridae</taxon>
        <taxon>Pentapetalae</taxon>
        <taxon>rosids</taxon>
        <taxon>fabids</taxon>
        <taxon>Fabales</taxon>
        <taxon>Fabaceae</taxon>
        <taxon>Papilionoideae</taxon>
        <taxon>50 kb inversion clade</taxon>
        <taxon>genistoids sensu lato</taxon>
        <taxon>core genistoids</taxon>
        <taxon>Crotalarieae</taxon>
        <taxon>Crotalaria</taxon>
    </lineage>
</organism>
<dbReference type="GO" id="GO:0005576">
    <property type="term" value="C:extracellular region"/>
    <property type="evidence" value="ECO:0007669"/>
    <property type="project" value="UniProtKB-SubCell"/>
</dbReference>
<protein>
    <submittedName>
        <fullName evidence="6">Uncharacterized protein</fullName>
    </submittedName>
</protein>
<dbReference type="Proteomes" id="UP001372338">
    <property type="component" value="Unassembled WGS sequence"/>
</dbReference>
<dbReference type="PANTHER" id="PTHR33599">
    <property type="entry name" value="PROTEIN IDA-LIKE 5"/>
    <property type="match status" value="1"/>
</dbReference>
<feature type="compositionally biased region" description="Basic and acidic residues" evidence="4">
    <location>
        <begin position="61"/>
        <end position="72"/>
    </location>
</feature>
<evidence type="ECO:0000313" key="7">
    <source>
        <dbReference type="Proteomes" id="UP001372338"/>
    </source>
</evidence>
<dbReference type="AlphaFoldDB" id="A0AAN9P1Y7"/>
<feature type="chain" id="PRO_5042991226" evidence="5">
    <location>
        <begin position="22"/>
        <end position="72"/>
    </location>
</feature>
<keyword evidence="3 5" id="KW-0732">Signal</keyword>
<dbReference type="GO" id="GO:0010227">
    <property type="term" value="P:floral organ abscission"/>
    <property type="evidence" value="ECO:0007669"/>
    <property type="project" value="InterPro"/>
</dbReference>
<evidence type="ECO:0000256" key="1">
    <source>
        <dbReference type="ARBA" id="ARBA00004239"/>
    </source>
</evidence>
<proteinExistence type="predicted"/>
<name>A0AAN9P1Y7_CROPI</name>
<dbReference type="PROSITE" id="PS51257">
    <property type="entry name" value="PROKAR_LIPOPROTEIN"/>
    <property type="match status" value="1"/>
</dbReference>
<evidence type="ECO:0000256" key="5">
    <source>
        <dbReference type="SAM" id="SignalP"/>
    </source>
</evidence>
<feature type="region of interest" description="Disordered" evidence="4">
    <location>
        <begin position="49"/>
        <end position="72"/>
    </location>
</feature>
<keyword evidence="2" id="KW-0964">Secreted</keyword>
<evidence type="ECO:0000256" key="3">
    <source>
        <dbReference type="ARBA" id="ARBA00022729"/>
    </source>
</evidence>
<reference evidence="6 7" key="1">
    <citation type="submission" date="2024-01" db="EMBL/GenBank/DDBJ databases">
        <title>The genomes of 5 underutilized Papilionoideae crops provide insights into root nodulation and disease resistanc.</title>
        <authorList>
            <person name="Yuan L."/>
        </authorList>
    </citation>
    <scope>NUCLEOTIDE SEQUENCE [LARGE SCALE GENOMIC DNA]</scope>
    <source>
        <strain evidence="6">ZHUSHIDOU_FW_LH</strain>
        <tissue evidence="6">Leaf</tissue>
    </source>
</reference>